<reference evidence="8 9" key="1">
    <citation type="submission" date="2018-06" db="EMBL/GenBank/DDBJ databases">
        <title>Extensive metabolic versatility and redundancy in microbially diverse, dynamic hydrothermal sediments.</title>
        <authorList>
            <person name="Dombrowski N."/>
            <person name="Teske A."/>
            <person name="Baker B.J."/>
        </authorList>
    </citation>
    <scope>NUCLEOTIDE SEQUENCE [LARGE SCALE GENOMIC DNA]</scope>
    <source>
        <strain evidence="8">B47_G16</strain>
    </source>
</reference>
<evidence type="ECO:0000256" key="3">
    <source>
        <dbReference type="ARBA" id="ARBA00022917"/>
    </source>
</evidence>
<dbReference type="Pfam" id="PF00707">
    <property type="entry name" value="IF3_C"/>
    <property type="match status" value="1"/>
</dbReference>
<dbReference type="PANTHER" id="PTHR10938:SF0">
    <property type="entry name" value="TRANSLATION INITIATION FACTOR IF-3, MITOCHONDRIAL"/>
    <property type="match status" value="1"/>
</dbReference>
<dbReference type="GO" id="GO:0003743">
    <property type="term" value="F:translation initiation factor activity"/>
    <property type="evidence" value="ECO:0007669"/>
    <property type="project" value="UniProtKB-UniRule"/>
</dbReference>
<comment type="caution">
    <text evidence="8">The sequence shown here is derived from an EMBL/GenBank/DDBJ whole genome shotgun (WGS) entry which is preliminary data.</text>
</comment>
<dbReference type="InterPro" id="IPR019815">
    <property type="entry name" value="Translation_initiation_fac_3_C"/>
</dbReference>
<comment type="similarity">
    <text evidence="1 4">Belongs to the IF-3 family.</text>
</comment>
<name>A0A497E3S4_UNCAE</name>
<keyword evidence="4" id="KW-0963">Cytoplasm</keyword>
<dbReference type="FunFam" id="3.10.20.80:FF:000001">
    <property type="entry name" value="Translation initiation factor IF-3"/>
    <property type="match status" value="1"/>
</dbReference>
<dbReference type="HAMAP" id="MF_00080">
    <property type="entry name" value="IF_3"/>
    <property type="match status" value="1"/>
</dbReference>
<dbReference type="Gene3D" id="3.30.110.10">
    <property type="entry name" value="Translation initiation factor 3 (IF-3), C-terminal domain"/>
    <property type="match status" value="1"/>
</dbReference>
<dbReference type="GO" id="GO:0016020">
    <property type="term" value="C:membrane"/>
    <property type="evidence" value="ECO:0007669"/>
    <property type="project" value="TreeGrafter"/>
</dbReference>
<dbReference type="Gene3D" id="3.10.20.80">
    <property type="entry name" value="Translation initiation factor 3 (IF-3), N-terminal domain"/>
    <property type="match status" value="1"/>
</dbReference>
<sequence>MSREVKIRVNEEIRAKEVRVIDEAGEQIGILPLESALEMARQRGLDLIEVAPKAHPPVCRILEYGKFKYQQEKRRRKTQKKHSSNVLKEVRLTYKIGEHDFLIKVKSIRRFLEEGHRVKVSLRFKGREMVFAERGRKILERVAGETEDIAKVESFPKDEKRVMELYLIPKKVHQN</sequence>
<comment type="subcellular location">
    <subcellularLocation>
        <location evidence="4">Cytoplasm</location>
    </subcellularLocation>
</comment>
<evidence type="ECO:0000256" key="4">
    <source>
        <dbReference type="HAMAP-Rule" id="MF_00080"/>
    </source>
</evidence>
<dbReference type="InterPro" id="IPR036788">
    <property type="entry name" value="T_IF-3_C_sf"/>
</dbReference>
<organism evidence="8 9">
    <name type="scientific">Aerophobetes bacterium</name>
    <dbReference type="NCBI Taxonomy" id="2030807"/>
    <lineage>
        <taxon>Bacteria</taxon>
        <taxon>Candidatus Aerophobota</taxon>
    </lineage>
</organism>
<comment type="function">
    <text evidence="4">IF-3 binds to the 30S ribosomal subunit and shifts the equilibrium between 70S ribosomes and their 50S and 30S subunits in favor of the free subunits, thus enhancing the availability of 30S subunits on which protein synthesis initiation begins.</text>
</comment>
<gene>
    <name evidence="4" type="primary">infC</name>
    <name evidence="8" type="ORF">DRJ00_05610</name>
</gene>
<dbReference type="Proteomes" id="UP000279422">
    <property type="component" value="Unassembled WGS sequence"/>
</dbReference>
<dbReference type="InterPro" id="IPR036787">
    <property type="entry name" value="T_IF-3_N_sf"/>
</dbReference>
<accession>A0A497E3S4</accession>
<evidence type="ECO:0000256" key="5">
    <source>
        <dbReference type="NCBIfam" id="TIGR00168"/>
    </source>
</evidence>
<feature type="domain" description="Translation initiation factor 3 N-terminal" evidence="7">
    <location>
        <begin position="9"/>
        <end position="77"/>
    </location>
</feature>
<dbReference type="GO" id="GO:0043022">
    <property type="term" value="F:ribosome binding"/>
    <property type="evidence" value="ECO:0007669"/>
    <property type="project" value="UniProtKB-ARBA"/>
</dbReference>
<dbReference type="InterPro" id="IPR001288">
    <property type="entry name" value="Translation_initiation_fac_3"/>
</dbReference>
<dbReference type="FunFam" id="3.30.110.10:FF:000001">
    <property type="entry name" value="Translation initiation factor IF-3"/>
    <property type="match status" value="1"/>
</dbReference>
<dbReference type="SUPFAM" id="SSF54364">
    <property type="entry name" value="Translation initiation factor IF3, N-terminal domain"/>
    <property type="match status" value="1"/>
</dbReference>
<evidence type="ECO:0000259" key="6">
    <source>
        <dbReference type="Pfam" id="PF00707"/>
    </source>
</evidence>
<dbReference type="GO" id="GO:0032790">
    <property type="term" value="P:ribosome disassembly"/>
    <property type="evidence" value="ECO:0007669"/>
    <property type="project" value="TreeGrafter"/>
</dbReference>
<keyword evidence="2 4" id="KW-0396">Initiation factor</keyword>
<evidence type="ECO:0000313" key="9">
    <source>
        <dbReference type="Proteomes" id="UP000279422"/>
    </source>
</evidence>
<feature type="domain" description="Translation initiation factor 3 C-terminal" evidence="6">
    <location>
        <begin position="87"/>
        <end position="170"/>
    </location>
</feature>
<evidence type="ECO:0000259" key="7">
    <source>
        <dbReference type="Pfam" id="PF05198"/>
    </source>
</evidence>
<proteinExistence type="inferred from homology"/>
<evidence type="ECO:0000256" key="2">
    <source>
        <dbReference type="ARBA" id="ARBA00022540"/>
    </source>
</evidence>
<keyword evidence="3 4" id="KW-0648">Protein biosynthesis</keyword>
<dbReference type="Pfam" id="PF05198">
    <property type="entry name" value="IF3_N"/>
    <property type="match status" value="1"/>
</dbReference>
<dbReference type="EMBL" id="QMPZ01000077">
    <property type="protein sequence ID" value="RLE08844.1"/>
    <property type="molecule type" value="Genomic_DNA"/>
</dbReference>
<protein>
    <recommendedName>
        <fullName evidence="4 5">Translation initiation factor IF-3</fullName>
    </recommendedName>
</protein>
<dbReference type="PANTHER" id="PTHR10938">
    <property type="entry name" value="TRANSLATION INITIATION FACTOR IF-3"/>
    <property type="match status" value="1"/>
</dbReference>
<evidence type="ECO:0000313" key="8">
    <source>
        <dbReference type="EMBL" id="RLE08844.1"/>
    </source>
</evidence>
<dbReference type="AlphaFoldDB" id="A0A497E3S4"/>
<dbReference type="SUPFAM" id="SSF55200">
    <property type="entry name" value="Translation initiation factor IF3, C-terminal domain"/>
    <property type="match status" value="1"/>
</dbReference>
<dbReference type="GO" id="GO:0005829">
    <property type="term" value="C:cytosol"/>
    <property type="evidence" value="ECO:0007669"/>
    <property type="project" value="TreeGrafter"/>
</dbReference>
<evidence type="ECO:0000256" key="1">
    <source>
        <dbReference type="ARBA" id="ARBA00005439"/>
    </source>
</evidence>
<dbReference type="InterPro" id="IPR019814">
    <property type="entry name" value="Translation_initiation_fac_3_N"/>
</dbReference>
<dbReference type="NCBIfam" id="TIGR00168">
    <property type="entry name" value="infC"/>
    <property type="match status" value="1"/>
</dbReference>
<comment type="subunit">
    <text evidence="4">Monomer.</text>
</comment>